<protein>
    <recommendedName>
        <fullName evidence="6 7">Large ribosomal subunit protein uL4</fullName>
    </recommendedName>
</protein>
<dbReference type="Gene3D" id="3.40.1370.10">
    <property type="match status" value="1"/>
</dbReference>
<dbReference type="AlphaFoldDB" id="A8F2E6"/>
<comment type="similarity">
    <text evidence="1 7">Belongs to the universal ribosomal protein uL4 family.</text>
</comment>
<comment type="function">
    <text evidence="7">Forms part of the polypeptide exit tunnel.</text>
</comment>
<name>A8F2E6_RICM5</name>
<keyword evidence="5 7" id="KW-0687">Ribonucleoprotein</keyword>
<dbReference type="HAMAP" id="MF_01328_B">
    <property type="entry name" value="Ribosomal_uL4_B"/>
    <property type="match status" value="1"/>
</dbReference>
<dbReference type="InterPro" id="IPR013005">
    <property type="entry name" value="Ribosomal_uL4-like"/>
</dbReference>
<evidence type="ECO:0000256" key="6">
    <source>
        <dbReference type="ARBA" id="ARBA00035244"/>
    </source>
</evidence>
<dbReference type="GO" id="GO:0003735">
    <property type="term" value="F:structural constituent of ribosome"/>
    <property type="evidence" value="ECO:0007669"/>
    <property type="project" value="InterPro"/>
</dbReference>
<dbReference type="GO" id="GO:1990904">
    <property type="term" value="C:ribonucleoprotein complex"/>
    <property type="evidence" value="ECO:0007669"/>
    <property type="project" value="UniProtKB-KW"/>
</dbReference>
<dbReference type="InterPro" id="IPR002136">
    <property type="entry name" value="Ribosomal_uL4"/>
</dbReference>
<keyword evidence="9" id="KW-1185">Reference proteome</keyword>
<evidence type="ECO:0000256" key="1">
    <source>
        <dbReference type="ARBA" id="ARBA00010528"/>
    </source>
</evidence>
<dbReference type="NCBIfam" id="TIGR03953">
    <property type="entry name" value="rplD_bact"/>
    <property type="match status" value="1"/>
</dbReference>
<sequence length="209" mass="23174">MKMKTKVLSLANKEVGEISLNENIFAVEFIRDDIIKQVIDWQRAKAMSGNHKTKTVSEVLGTTKKPFKQKGTGNARQGSLRSVQMRGGGVAHGPRVRSHATKLPKKVRKLGLIHALSEKCAEGKLLVIDSLKLDKPKTSALVNILNKFQGKSFCVIDGNEVDINFSLAAKNIYNTVIVPQIGANVYDIIRHEYVLLSQEAVSVLEERLR</sequence>
<gene>
    <name evidence="7 8" type="primary">rplD</name>
    <name evidence="8" type="ordered locus">RMA_1039</name>
</gene>
<dbReference type="InterPro" id="IPR023574">
    <property type="entry name" value="Ribosomal_uL4_dom_sf"/>
</dbReference>
<dbReference type="Proteomes" id="UP000001311">
    <property type="component" value="Chromosome"/>
</dbReference>
<dbReference type="GO" id="GO:0019843">
    <property type="term" value="F:rRNA binding"/>
    <property type="evidence" value="ECO:0007669"/>
    <property type="project" value="UniProtKB-UniRule"/>
</dbReference>
<dbReference type="EMBL" id="CP000683">
    <property type="protein sequence ID" value="ABV85082.1"/>
    <property type="molecule type" value="Genomic_DNA"/>
</dbReference>
<dbReference type="SUPFAM" id="SSF52166">
    <property type="entry name" value="Ribosomal protein L4"/>
    <property type="match status" value="1"/>
</dbReference>
<keyword evidence="4 7" id="KW-0689">Ribosomal protein</keyword>
<keyword evidence="2 7" id="KW-0699">rRNA-binding</keyword>
<accession>A8F2E6</accession>
<proteinExistence type="inferred from homology"/>
<reference evidence="8 9" key="1">
    <citation type="journal article" date="2007" name="Genome Res.">
        <title>Lateral gene transfer between obligate intracellular bacteria: evidence from the Rickettsia massiliae genome.</title>
        <authorList>
            <person name="Blanc G."/>
            <person name="Ogata H."/>
            <person name="Robert C."/>
            <person name="Audic S."/>
            <person name="Claverie J.-M."/>
            <person name="Raoult D."/>
        </authorList>
    </citation>
    <scope>NUCLEOTIDE SEQUENCE [LARGE SCALE GENOMIC DNA]</scope>
    <source>
        <strain evidence="9">Mtu5</strain>
    </source>
</reference>
<dbReference type="KEGG" id="rms:RMA_1039"/>
<dbReference type="PANTHER" id="PTHR10746:SF6">
    <property type="entry name" value="LARGE RIBOSOMAL SUBUNIT PROTEIN UL4M"/>
    <property type="match status" value="1"/>
</dbReference>
<evidence type="ECO:0000256" key="5">
    <source>
        <dbReference type="ARBA" id="ARBA00023274"/>
    </source>
</evidence>
<keyword evidence="3 7" id="KW-0694">RNA-binding</keyword>
<evidence type="ECO:0000256" key="4">
    <source>
        <dbReference type="ARBA" id="ARBA00022980"/>
    </source>
</evidence>
<comment type="function">
    <text evidence="7">One of the primary rRNA binding proteins, this protein initially binds near the 5'-end of the 23S rRNA. It is important during the early stages of 50S assembly. It makes multiple contacts with different domains of the 23S rRNA in the assembled 50S subunit and ribosome.</text>
</comment>
<comment type="subunit">
    <text evidence="7">Part of the 50S ribosomal subunit.</text>
</comment>
<dbReference type="Pfam" id="PF00573">
    <property type="entry name" value="Ribosomal_L4"/>
    <property type="match status" value="1"/>
</dbReference>
<dbReference type="HOGENOM" id="CLU_041575_5_1_5"/>
<dbReference type="PANTHER" id="PTHR10746">
    <property type="entry name" value="50S RIBOSOMAL PROTEIN L4"/>
    <property type="match status" value="1"/>
</dbReference>
<evidence type="ECO:0000256" key="3">
    <source>
        <dbReference type="ARBA" id="ARBA00022884"/>
    </source>
</evidence>
<dbReference type="GO" id="GO:0005840">
    <property type="term" value="C:ribosome"/>
    <property type="evidence" value="ECO:0007669"/>
    <property type="project" value="UniProtKB-KW"/>
</dbReference>
<dbReference type="FunFam" id="3.40.1370.10:FF:000015">
    <property type="entry name" value="50S ribosomal protein L4"/>
    <property type="match status" value="1"/>
</dbReference>
<dbReference type="GO" id="GO:0006412">
    <property type="term" value="P:translation"/>
    <property type="evidence" value="ECO:0007669"/>
    <property type="project" value="UniProtKB-UniRule"/>
</dbReference>
<evidence type="ECO:0000256" key="2">
    <source>
        <dbReference type="ARBA" id="ARBA00022730"/>
    </source>
</evidence>
<evidence type="ECO:0000313" key="9">
    <source>
        <dbReference type="Proteomes" id="UP000001311"/>
    </source>
</evidence>
<evidence type="ECO:0000256" key="7">
    <source>
        <dbReference type="HAMAP-Rule" id="MF_01328"/>
    </source>
</evidence>
<organism evidence="8 9">
    <name type="scientific">Rickettsia massiliae (strain Mtu5)</name>
    <dbReference type="NCBI Taxonomy" id="416276"/>
    <lineage>
        <taxon>Bacteria</taxon>
        <taxon>Pseudomonadati</taxon>
        <taxon>Pseudomonadota</taxon>
        <taxon>Alphaproteobacteria</taxon>
        <taxon>Rickettsiales</taxon>
        <taxon>Rickettsiaceae</taxon>
        <taxon>Rickettsieae</taxon>
        <taxon>Rickettsia</taxon>
        <taxon>spotted fever group</taxon>
    </lineage>
</organism>
<evidence type="ECO:0000313" key="8">
    <source>
        <dbReference type="EMBL" id="ABV85082.1"/>
    </source>
</evidence>